<evidence type="ECO:0000256" key="1">
    <source>
        <dbReference type="ARBA" id="ARBA00023015"/>
    </source>
</evidence>
<reference evidence="6" key="1">
    <citation type="submission" date="2022-08" db="EMBL/GenBank/DDBJ databases">
        <title>The genomic sequence of strain Paenibacillus sp. SCIV0701.</title>
        <authorList>
            <person name="Zhao H."/>
        </authorList>
    </citation>
    <scope>NUCLEOTIDE SEQUENCE</scope>
    <source>
        <strain evidence="6">SCIV0701</strain>
    </source>
</reference>
<keyword evidence="4" id="KW-1133">Transmembrane helix</keyword>
<dbReference type="InterPro" id="IPR018060">
    <property type="entry name" value="HTH_AraC"/>
</dbReference>
<dbReference type="PROSITE" id="PS01124">
    <property type="entry name" value="HTH_ARAC_FAMILY_2"/>
    <property type="match status" value="1"/>
</dbReference>
<feature type="transmembrane region" description="Helical" evidence="4">
    <location>
        <begin position="290"/>
        <end position="310"/>
    </location>
</feature>
<dbReference type="Pfam" id="PF12833">
    <property type="entry name" value="HTH_18"/>
    <property type="match status" value="1"/>
</dbReference>
<feature type="transmembrane region" description="Helical" evidence="4">
    <location>
        <begin position="12"/>
        <end position="36"/>
    </location>
</feature>
<dbReference type="GO" id="GO:0003700">
    <property type="term" value="F:DNA-binding transcription factor activity"/>
    <property type="evidence" value="ECO:0007669"/>
    <property type="project" value="InterPro"/>
</dbReference>
<dbReference type="Gene3D" id="6.10.340.10">
    <property type="match status" value="1"/>
</dbReference>
<dbReference type="AlphaFoldDB" id="A0A9X2MPN0"/>
<feature type="domain" description="HTH araC/xylS-type" evidence="5">
    <location>
        <begin position="661"/>
        <end position="759"/>
    </location>
</feature>
<keyword evidence="3" id="KW-0804">Transcription</keyword>
<dbReference type="SUPFAM" id="SSF46689">
    <property type="entry name" value="Homeodomain-like"/>
    <property type="match status" value="2"/>
</dbReference>
<sequence length="770" mass="86403">MRGNLSIKHNSLFVKLLLSLTAIAVITVILIATVTYSISADNSVQNAISYNESILTQQQELIHKELTAIQYAASGMISTQSYLYQTNAAGKLTVSSLIDLSGFVEEQKKISPYIDSIYMYYEPLQLVLTSRPEIKTSPISTFADRSWMEAWEKPSRSRTLWMTGRPDGFSADRTAASLLQKMPLIGQVNGAIVVNLKLDLLFDDYLSHYHNKKGATLVLGPNSEPLYSDDADGESLLQRIDLGRLTEGNGSYIDDSGRIVSYTTSEITGWRFVDITERSALLQGMNRIKIIVIAVAATYLTAAFGLSFYLSRRLYRPLQSVISYIGGADAGKRDGVAANQPAADEAGFIRQRFDQMVRNWETLLREKRQVDTLLTDNRTAIKEKYLNDLLQGGGADQAAKLLGLRLDFARFAVLTFELEEPYPMNSPDGIFQFHLFRYGLMEELGADLDGEIFAKDDKRTVILLSVPPDTEQLPLEQAKKLRQLLLERYGLTVTIAVSRIFGGEHEVRAAYEDALEALNLKIYIGKGEILPSSILEDWKAGEEAYYYPFELEAKLQQALLLTDKEESFQTIRLITRTAIDKKLGKANIQQLFFQLSGEIVKTLVQTRGDMTAVFGDRPSYADALARAETLPDMEACLLDMCGRIIDYHKEKRSRMSDVTLQLATDYMDANFNKNISVDTVAEHVQRSSSYLSRIFKEATGMTVGDYLIQLRIKRATELLRQPGLSIEDICGEIGYANVSYFNKIFKSRTGLTPGQYRQQHSTEQLLGYKG</sequence>
<protein>
    <submittedName>
        <fullName evidence="6">Helix-turn-helix domain-containing protein</fullName>
    </submittedName>
</protein>
<evidence type="ECO:0000259" key="5">
    <source>
        <dbReference type="PROSITE" id="PS01124"/>
    </source>
</evidence>
<dbReference type="InterPro" id="IPR009057">
    <property type="entry name" value="Homeodomain-like_sf"/>
</dbReference>
<evidence type="ECO:0000313" key="6">
    <source>
        <dbReference type="EMBL" id="MCR2803909.1"/>
    </source>
</evidence>
<accession>A0A9X2MPN0</accession>
<dbReference type="Proteomes" id="UP001141950">
    <property type="component" value="Unassembled WGS sequence"/>
</dbReference>
<evidence type="ECO:0000256" key="2">
    <source>
        <dbReference type="ARBA" id="ARBA00023125"/>
    </source>
</evidence>
<evidence type="ECO:0000256" key="4">
    <source>
        <dbReference type="SAM" id="Phobius"/>
    </source>
</evidence>
<name>A0A9X2MPN0_9BACL</name>
<dbReference type="PANTHER" id="PTHR43280">
    <property type="entry name" value="ARAC-FAMILY TRANSCRIPTIONAL REGULATOR"/>
    <property type="match status" value="1"/>
</dbReference>
<dbReference type="Gene3D" id="1.10.10.60">
    <property type="entry name" value="Homeodomain-like"/>
    <property type="match status" value="2"/>
</dbReference>
<dbReference type="SMART" id="SM00342">
    <property type="entry name" value="HTH_ARAC"/>
    <property type="match status" value="1"/>
</dbReference>
<keyword evidence="4" id="KW-0472">Membrane</keyword>
<dbReference type="InterPro" id="IPR041522">
    <property type="entry name" value="CdaR_GGDEF"/>
</dbReference>
<dbReference type="PRINTS" id="PR00032">
    <property type="entry name" value="HTHARAC"/>
</dbReference>
<dbReference type="Pfam" id="PF17853">
    <property type="entry name" value="GGDEF_2"/>
    <property type="match status" value="1"/>
</dbReference>
<proteinExistence type="predicted"/>
<keyword evidence="7" id="KW-1185">Reference proteome</keyword>
<evidence type="ECO:0000256" key="3">
    <source>
        <dbReference type="ARBA" id="ARBA00023163"/>
    </source>
</evidence>
<gene>
    <name evidence="6" type="ORF">NQZ67_08435</name>
</gene>
<dbReference type="EMBL" id="JANIPJ010000004">
    <property type="protein sequence ID" value="MCR2803909.1"/>
    <property type="molecule type" value="Genomic_DNA"/>
</dbReference>
<keyword evidence="4" id="KW-0812">Transmembrane</keyword>
<organism evidence="6 7">
    <name type="scientific">Paenibacillus soyae</name>
    <dbReference type="NCBI Taxonomy" id="2969249"/>
    <lineage>
        <taxon>Bacteria</taxon>
        <taxon>Bacillati</taxon>
        <taxon>Bacillota</taxon>
        <taxon>Bacilli</taxon>
        <taxon>Bacillales</taxon>
        <taxon>Paenibacillaceae</taxon>
        <taxon>Paenibacillus</taxon>
    </lineage>
</organism>
<dbReference type="PANTHER" id="PTHR43280:SF28">
    <property type="entry name" value="HTH-TYPE TRANSCRIPTIONAL ACTIVATOR RHAS"/>
    <property type="match status" value="1"/>
</dbReference>
<evidence type="ECO:0000313" key="7">
    <source>
        <dbReference type="Proteomes" id="UP001141950"/>
    </source>
</evidence>
<dbReference type="InterPro" id="IPR020449">
    <property type="entry name" value="Tscrpt_reg_AraC-type_HTH"/>
</dbReference>
<dbReference type="RefSeq" id="WP_257444541.1">
    <property type="nucleotide sequence ID" value="NZ_JANIPJ010000004.1"/>
</dbReference>
<keyword evidence="2" id="KW-0238">DNA-binding</keyword>
<dbReference type="GO" id="GO:0043565">
    <property type="term" value="F:sequence-specific DNA binding"/>
    <property type="evidence" value="ECO:0007669"/>
    <property type="project" value="InterPro"/>
</dbReference>
<keyword evidence="1" id="KW-0805">Transcription regulation</keyword>
<comment type="caution">
    <text evidence="6">The sequence shown here is derived from an EMBL/GenBank/DDBJ whole genome shotgun (WGS) entry which is preliminary data.</text>
</comment>